<dbReference type="EMBL" id="JABSTU010000009">
    <property type="protein sequence ID" value="KAH8020792.1"/>
    <property type="molecule type" value="Genomic_DNA"/>
</dbReference>
<reference evidence="2" key="1">
    <citation type="journal article" date="2020" name="Cell">
        <title>Large-Scale Comparative Analyses of Tick Genomes Elucidate Their Genetic Diversity and Vector Capacities.</title>
        <authorList>
            <consortium name="Tick Genome and Microbiome Consortium (TIGMIC)"/>
            <person name="Jia N."/>
            <person name="Wang J."/>
            <person name="Shi W."/>
            <person name="Du L."/>
            <person name="Sun Y."/>
            <person name="Zhan W."/>
            <person name="Jiang J.F."/>
            <person name="Wang Q."/>
            <person name="Zhang B."/>
            <person name="Ji P."/>
            <person name="Bell-Sakyi L."/>
            <person name="Cui X.M."/>
            <person name="Yuan T.T."/>
            <person name="Jiang B.G."/>
            <person name="Yang W.F."/>
            <person name="Lam T.T."/>
            <person name="Chang Q.C."/>
            <person name="Ding S.J."/>
            <person name="Wang X.J."/>
            <person name="Zhu J.G."/>
            <person name="Ruan X.D."/>
            <person name="Zhao L."/>
            <person name="Wei J.T."/>
            <person name="Ye R.Z."/>
            <person name="Que T.C."/>
            <person name="Du C.H."/>
            <person name="Zhou Y.H."/>
            <person name="Cheng J.X."/>
            <person name="Dai P.F."/>
            <person name="Guo W.B."/>
            <person name="Han X.H."/>
            <person name="Huang E.J."/>
            <person name="Li L.F."/>
            <person name="Wei W."/>
            <person name="Gao Y.C."/>
            <person name="Liu J.Z."/>
            <person name="Shao H.Z."/>
            <person name="Wang X."/>
            <person name="Wang C.C."/>
            <person name="Yang T.C."/>
            <person name="Huo Q.B."/>
            <person name="Li W."/>
            <person name="Chen H.Y."/>
            <person name="Chen S.E."/>
            <person name="Zhou L.G."/>
            <person name="Ni X.B."/>
            <person name="Tian J.H."/>
            <person name="Sheng Y."/>
            <person name="Liu T."/>
            <person name="Pan Y.S."/>
            <person name="Xia L.Y."/>
            <person name="Li J."/>
            <person name="Zhao F."/>
            <person name="Cao W.C."/>
        </authorList>
    </citation>
    <scope>NUCLEOTIDE SEQUENCE</scope>
    <source>
        <strain evidence="2">Rmic-2018</strain>
    </source>
</reference>
<feature type="region of interest" description="Disordered" evidence="1">
    <location>
        <begin position="66"/>
        <end position="89"/>
    </location>
</feature>
<evidence type="ECO:0000313" key="2">
    <source>
        <dbReference type="EMBL" id="KAH8020792.1"/>
    </source>
</evidence>
<dbReference type="VEuPathDB" id="VectorBase:LOC119169536"/>
<protein>
    <submittedName>
        <fullName evidence="2">Uncharacterized protein</fullName>
    </submittedName>
</protein>
<evidence type="ECO:0000256" key="1">
    <source>
        <dbReference type="SAM" id="MobiDB-lite"/>
    </source>
</evidence>
<dbReference type="Proteomes" id="UP000821866">
    <property type="component" value="Chromosome 7"/>
</dbReference>
<organism evidence="2 3">
    <name type="scientific">Rhipicephalus microplus</name>
    <name type="common">Cattle tick</name>
    <name type="synonym">Boophilus microplus</name>
    <dbReference type="NCBI Taxonomy" id="6941"/>
    <lineage>
        <taxon>Eukaryota</taxon>
        <taxon>Metazoa</taxon>
        <taxon>Ecdysozoa</taxon>
        <taxon>Arthropoda</taxon>
        <taxon>Chelicerata</taxon>
        <taxon>Arachnida</taxon>
        <taxon>Acari</taxon>
        <taxon>Parasitiformes</taxon>
        <taxon>Ixodida</taxon>
        <taxon>Ixodoidea</taxon>
        <taxon>Ixodidae</taxon>
        <taxon>Rhipicephalinae</taxon>
        <taxon>Rhipicephalus</taxon>
        <taxon>Boophilus</taxon>
    </lineage>
</organism>
<proteinExistence type="predicted"/>
<evidence type="ECO:0000313" key="3">
    <source>
        <dbReference type="Proteomes" id="UP000821866"/>
    </source>
</evidence>
<dbReference type="AlphaFoldDB" id="A0A9J6DFQ3"/>
<keyword evidence="3" id="KW-1185">Reference proteome</keyword>
<sequence length="89" mass="9531">MSVSGLAPPPPFLPTPSCPGVAWPQWIRIFENYLLASGVSDCAPDRRKALLTHSLGVESQQSFHTLPLQSSANAKSREPTIDTDSGAVK</sequence>
<accession>A0A9J6DFQ3</accession>
<reference evidence="2" key="2">
    <citation type="submission" date="2021-09" db="EMBL/GenBank/DDBJ databases">
        <authorList>
            <person name="Jia N."/>
            <person name="Wang J."/>
            <person name="Shi W."/>
            <person name="Du L."/>
            <person name="Sun Y."/>
            <person name="Zhan W."/>
            <person name="Jiang J."/>
            <person name="Wang Q."/>
            <person name="Zhang B."/>
            <person name="Ji P."/>
            <person name="Sakyi L.B."/>
            <person name="Cui X."/>
            <person name="Yuan T."/>
            <person name="Jiang B."/>
            <person name="Yang W."/>
            <person name="Lam T.T.-Y."/>
            <person name="Chang Q."/>
            <person name="Ding S."/>
            <person name="Wang X."/>
            <person name="Zhu J."/>
            <person name="Ruan X."/>
            <person name="Zhao L."/>
            <person name="Wei J."/>
            <person name="Que T."/>
            <person name="Du C."/>
            <person name="Cheng J."/>
            <person name="Dai P."/>
            <person name="Han X."/>
            <person name="Huang E."/>
            <person name="Gao Y."/>
            <person name="Liu J."/>
            <person name="Shao H."/>
            <person name="Ye R."/>
            <person name="Li L."/>
            <person name="Wei W."/>
            <person name="Wang X."/>
            <person name="Wang C."/>
            <person name="Huo Q."/>
            <person name="Li W."/>
            <person name="Guo W."/>
            <person name="Chen H."/>
            <person name="Chen S."/>
            <person name="Zhou L."/>
            <person name="Zhou L."/>
            <person name="Ni X."/>
            <person name="Tian J."/>
            <person name="Zhou Y."/>
            <person name="Sheng Y."/>
            <person name="Liu T."/>
            <person name="Pan Y."/>
            <person name="Xia L."/>
            <person name="Li J."/>
            <person name="Zhao F."/>
            <person name="Cao W."/>
        </authorList>
    </citation>
    <scope>NUCLEOTIDE SEQUENCE</scope>
    <source>
        <strain evidence="2">Rmic-2018</strain>
        <tissue evidence="2">Larvae</tissue>
    </source>
</reference>
<comment type="caution">
    <text evidence="2">The sequence shown here is derived from an EMBL/GenBank/DDBJ whole genome shotgun (WGS) entry which is preliminary data.</text>
</comment>
<name>A0A9J6DFQ3_RHIMP</name>
<gene>
    <name evidence="2" type="ORF">HPB51_003781</name>
</gene>